<dbReference type="CDD" id="cd06661">
    <property type="entry name" value="GGCT_like"/>
    <property type="match status" value="1"/>
</dbReference>
<dbReference type="SUPFAM" id="SSF110857">
    <property type="entry name" value="Gamma-glutamyl cyclotransferase-like"/>
    <property type="match status" value="1"/>
</dbReference>
<proteinExistence type="predicted"/>
<evidence type="ECO:0000259" key="1">
    <source>
        <dbReference type="Pfam" id="PF06094"/>
    </source>
</evidence>
<dbReference type="AlphaFoldDB" id="E6PF32"/>
<name>E6PF32_9ZZZZ</name>
<reference evidence="2" key="1">
    <citation type="submission" date="2009-10" db="EMBL/GenBank/DDBJ databases">
        <title>Diversity of trophic interactions inside an arsenic-rich microbial ecosystem.</title>
        <authorList>
            <person name="Bertin P.N."/>
            <person name="Heinrich-Salmeron A."/>
            <person name="Pelletier E."/>
            <person name="Goulhen-Chollet F."/>
            <person name="Arsene-Ploetze F."/>
            <person name="Gallien S."/>
            <person name="Calteau A."/>
            <person name="Vallenet D."/>
            <person name="Casiot C."/>
            <person name="Chane-Woon-Ming B."/>
            <person name="Giloteaux L."/>
            <person name="Barakat M."/>
            <person name="Bonnefoy V."/>
            <person name="Bruneel O."/>
            <person name="Chandler M."/>
            <person name="Cleiss J."/>
            <person name="Duran R."/>
            <person name="Elbaz-Poulichet F."/>
            <person name="Fonknechten N."/>
            <person name="Lauga B."/>
            <person name="Mornico D."/>
            <person name="Ortet P."/>
            <person name="Schaeffer C."/>
            <person name="Siguier P."/>
            <person name="Alexander Thil Smith A."/>
            <person name="Van Dorsselaer A."/>
            <person name="Weissenbach J."/>
            <person name="Medigue C."/>
            <person name="Le Paslier D."/>
        </authorList>
    </citation>
    <scope>NUCLEOTIDE SEQUENCE</scope>
</reference>
<dbReference type="Gene3D" id="3.10.490.10">
    <property type="entry name" value="Gamma-glutamyl cyclotransferase-like"/>
    <property type="match status" value="1"/>
</dbReference>
<gene>
    <name evidence="2" type="ORF">CARN1_0243</name>
</gene>
<dbReference type="InterPro" id="IPR036568">
    <property type="entry name" value="GGCT-like_sf"/>
</dbReference>
<protein>
    <recommendedName>
        <fullName evidence="1">Gamma-glutamylcyclotransferase AIG2-like domain-containing protein</fullName>
    </recommendedName>
</protein>
<dbReference type="EMBL" id="CABL01000005">
    <property type="protein sequence ID" value="CBH75068.1"/>
    <property type="molecule type" value="Genomic_DNA"/>
</dbReference>
<dbReference type="InterPro" id="IPR013024">
    <property type="entry name" value="GGCT-like"/>
</dbReference>
<feature type="domain" description="Gamma-glutamylcyclotransferase AIG2-like" evidence="1">
    <location>
        <begin position="34"/>
        <end position="152"/>
    </location>
</feature>
<dbReference type="Pfam" id="PF06094">
    <property type="entry name" value="GGACT"/>
    <property type="match status" value="1"/>
</dbReference>
<sequence length="193" mass="21487">MPWRGKGAVSARTGYGYSEFPGRVVSHRTVKMLIFQYGSNVDISRLNDLERLSGHARLVGLATTVEGFELCFNVYSRGQACGVANLVPEGRTIYGALYDIPVERVCRDKKINGRKTLDEIEGEGSRYHRKPITVCCNGKKYEASTYQASPDSAELKTTLTYASHITGGLQNLVAPQEYIDYVKRCIERSRALP</sequence>
<organism evidence="2">
    <name type="scientific">mine drainage metagenome</name>
    <dbReference type="NCBI Taxonomy" id="410659"/>
    <lineage>
        <taxon>unclassified sequences</taxon>
        <taxon>metagenomes</taxon>
        <taxon>ecological metagenomes</taxon>
    </lineage>
</organism>
<comment type="caution">
    <text evidence="2">The sequence shown here is derived from an EMBL/GenBank/DDBJ whole genome shotgun (WGS) entry which is preliminary data.</text>
</comment>
<evidence type="ECO:0000313" key="2">
    <source>
        <dbReference type="EMBL" id="CBH75068.1"/>
    </source>
</evidence>
<dbReference type="InterPro" id="IPR009288">
    <property type="entry name" value="AIG2-like_dom"/>
</dbReference>
<accession>E6PF32</accession>